<proteinExistence type="predicted"/>
<evidence type="ECO:0000313" key="1">
    <source>
        <dbReference type="EMBL" id="VYT95118.1"/>
    </source>
</evidence>
<protein>
    <submittedName>
        <fullName evidence="1">Uncharacterized protein</fullName>
    </submittedName>
</protein>
<dbReference type="EMBL" id="CACRTV010000033">
    <property type="protein sequence ID" value="VYT95118.1"/>
    <property type="molecule type" value="Genomic_DNA"/>
</dbReference>
<gene>
    <name evidence="1" type="ORF">CPLFYP93_01001</name>
</gene>
<sequence>MYFSPKDITDNFKDNINEVVFELWLYLYVFAL</sequence>
<dbReference type="AlphaFoldDB" id="A0A6N3AY72"/>
<reference evidence="1" key="1">
    <citation type="submission" date="2019-11" db="EMBL/GenBank/DDBJ databases">
        <authorList>
            <person name="Feng L."/>
        </authorList>
    </citation>
    <scope>NUCLEOTIDE SEQUENCE</scope>
    <source>
        <strain evidence="1">CParaputrificumLFYP93</strain>
    </source>
</reference>
<organism evidence="1">
    <name type="scientific">Clostridium paraputrificum</name>
    <dbReference type="NCBI Taxonomy" id="29363"/>
    <lineage>
        <taxon>Bacteria</taxon>
        <taxon>Bacillati</taxon>
        <taxon>Bacillota</taxon>
        <taxon>Clostridia</taxon>
        <taxon>Eubacteriales</taxon>
        <taxon>Clostridiaceae</taxon>
        <taxon>Clostridium</taxon>
    </lineage>
</organism>
<accession>A0A6N3AY72</accession>
<name>A0A6N3AY72_9CLOT</name>